<accession>A0A814J7B6</accession>
<comment type="similarity">
    <text evidence="1">Belongs to the ribose-phosphate pyrophosphokinase family.</text>
</comment>
<dbReference type="SMART" id="SM01400">
    <property type="entry name" value="Pribosyltran_N"/>
    <property type="match status" value="1"/>
</dbReference>
<dbReference type="PANTHER" id="PTHR10210">
    <property type="entry name" value="RIBOSE-PHOSPHATE DIPHOSPHOKINASE FAMILY MEMBER"/>
    <property type="match status" value="1"/>
</dbReference>
<evidence type="ECO:0000256" key="1">
    <source>
        <dbReference type="ARBA" id="ARBA00006478"/>
    </source>
</evidence>
<feature type="domain" description="Phosphoribosyltransferase" evidence="3">
    <location>
        <begin position="244"/>
        <end position="286"/>
    </location>
</feature>
<dbReference type="InterPro" id="IPR029057">
    <property type="entry name" value="PRTase-like"/>
</dbReference>
<gene>
    <name evidence="5" type="ORF">SEV965_LOCUS12344</name>
</gene>
<dbReference type="Pfam" id="PF13793">
    <property type="entry name" value="Pribosyltran_N"/>
    <property type="match status" value="1"/>
</dbReference>
<dbReference type="AlphaFoldDB" id="A0A814J7B6"/>
<feature type="domain" description="Ribose-phosphate pyrophosphokinase N-terminal" evidence="4">
    <location>
        <begin position="34"/>
        <end position="149"/>
    </location>
</feature>
<evidence type="ECO:0000313" key="5">
    <source>
        <dbReference type="EMBL" id="CAF1031702.1"/>
    </source>
</evidence>
<dbReference type="Proteomes" id="UP000663889">
    <property type="component" value="Unassembled WGS sequence"/>
</dbReference>
<evidence type="ECO:0000256" key="2">
    <source>
        <dbReference type="ARBA" id="ARBA00022727"/>
    </source>
</evidence>
<dbReference type="InterPro" id="IPR005946">
    <property type="entry name" value="Rib-P_diPkinase"/>
</dbReference>
<organism evidence="5 6">
    <name type="scientific">Rotaria sordida</name>
    <dbReference type="NCBI Taxonomy" id="392033"/>
    <lineage>
        <taxon>Eukaryota</taxon>
        <taxon>Metazoa</taxon>
        <taxon>Spiralia</taxon>
        <taxon>Gnathifera</taxon>
        <taxon>Rotifera</taxon>
        <taxon>Eurotatoria</taxon>
        <taxon>Bdelloidea</taxon>
        <taxon>Philodinida</taxon>
        <taxon>Philodinidae</taxon>
        <taxon>Rotaria</taxon>
    </lineage>
</organism>
<dbReference type="GO" id="GO:0006164">
    <property type="term" value="P:purine nucleotide biosynthetic process"/>
    <property type="evidence" value="ECO:0007669"/>
    <property type="project" value="TreeGrafter"/>
</dbReference>
<evidence type="ECO:0008006" key="7">
    <source>
        <dbReference type="Google" id="ProtNLM"/>
    </source>
</evidence>
<evidence type="ECO:0000259" key="4">
    <source>
        <dbReference type="Pfam" id="PF13793"/>
    </source>
</evidence>
<reference evidence="5" key="1">
    <citation type="submission" date="2021-02" db="EMBL/GenBank/DDBJ databases">
        <authorList>
            <person name="Nowell W R."/>
        </authorList>
    </citation>
    <scope>NUCLEOTIDE SEQUENCE</scope>
</reference>
<dbReference type="GO" id="GO:0000287">
    <property type="term" value="F:magnesium ion binding"/>
    <property type="evidence" value="ECO:0007669"/>
    <property type="project" value="InterPro"/>
</dbReference>
<dbReference type="InterPro" id="IPR029099">
    <property type="entry name" value="Pribosyltran_N"/>
</dbReference>
<dbReference type="PANTHER" id="PTHR10210:SF45">
    <property type="entry name" value="RIBOSE-PHOSPHATE PYROPHOSPHOKINASE 3, CHLOROPLASTIC"/>
    <property type="match status" value="1"/>
</dbReference>
<dbReference type="GO" id="GO:0002189">
    <property type="term" value="C:ribose phosphate diphosphokinase complex"/>
    <property type="evidence" value="ECO:0007669"/>
    <property type="project" value="TreeGrafter"/>
</dbReference>
<sequence>MTDNMKCVNCGSLASLMTYRQHSHGICDGFTTILFYAREMQKLAEEVQSYSREHRIELGDIEWKVFPDNWPNIFIHNSEEIRNSHVLFLASFHNPQTIFEQISLLYHLPKYLCRSLKILLPYFPTGTMERIQIQGEIATAYSFAQMLSSIPVTRTGPCEVVLFDIHALQNQFYFSSNVIVRLESTVGLLLDELNNRENQNEKFAIAFPDDGAHKRFAHMFEENKYSIIICSKIREVDKRITTIKEGNPTGYHCIIIDDLVQSGGTLIECAQALLKAGAVNISAFVAHGIFPNESWKKFIHSNNPKVHFDTFYVTNTYPNTQILIDKSPFKIFFTGVKAGEFSIYDQTGKNLKHRIESRYNALHSVELFAYPSKQIIARLKSQITFLLYKGTLEILDVKSNKWITGTINHKLKILNHKYIINWNGKQLLMTKNVPSFTTKFFDETQRNQVVAEYRIHVVSSTVANKYTMKIFTDKIPDALFLLCLTVRDHIMSLKKG</sequence>
<dbReference type="InterPro" id="IPR000836">
    <property type="entry name" value="PRTase_dom"/>
</dbReference>
<protein>
    <recommendedName>
        <fullName evidence="7">Phosphoribosyltransferase domain-containing protein</fullName>
    </recommendedName>
</protein>
<comment type="caution">
    <text evidence="5">The sequence shown here is derived from an EMBL/GenBank/DDBJ whole genome shotgun (WGS) entry which is preliminary data.</text>
</comment>
<name>A0A814J7B6_9BILA</name>
<evidence type="ECO:0000313" key="6">
    <source>
        <dbReference type="Proteomes" id="UP000663889"/>
    </source>
</evidence>
<dbReference type="Gene3D" id="3.40.50.2020">
    <property type="match status" value="2"/>
</dbReference>
<evidence type="ECO:0000259" key="3">
    <source>
        <dbReference type="Pfam" id="PF00156"/>
    </source>
</evidence>
<dbReference type="GO" id="GO:0005737">
    <property type="term" value="C:cytoplasm"/>
    <property type="evidence" value="ECO:0007669"/>
    <property type="project" value="TreeGrafter"/>
</dbReference>
<dbReference type="GO" id="GO:0006015">
    <property type="term" value="P:5-phosphoribose 1-diphosphate biosynthetic process"/>
    <property type="evidence" value="ECO:0007669"/>
    <property type="project" value="TreeGrafter"/>
</dbReference>
<dbReference type="SUPFAM" id="SSF53271">
    <property type="entry name" value="PRTase-like"/>
    <property type="match status" value="2"/>
</dbReference>
<keyword evidence="2" id="KW-0545">Nucleotide biosynthesis</keyword>
<dbReference type="CDD" id="cd06223">
    <property type="entry name" value="PRTases_typeI"/>
    <property type="match status" value="1"/>
</dbReference>
<dbReference type="EMBL" id="CAJNOU010000558">
    <property type="protein sequence ID" value="CAF1031702.1"/>
    <property type="molecule type" value="Genomic_DNA"/>
</dbReference>
<dbReference type="Pfam" id="PF00156">
    <property type="entry name" value="Pribosyltran"/>
    <property type="match status" value="1"/>
</dbReference>
<proteinExistence type="inferred from homology"/>